<evidence type="ECO:0000256" key="4">
    <source>
        <dbReference type="ARBA" id="ARBA00022679"/>
    </source>
</evidence>
<keyword evidence="4 10" id="KW-0808">Transferase</keyword>
<evidence type="ECO:0000256" key="5">
    <source>
        <dbReference type="ARBA" id="ARBA00022694"/>
    </source>
</evidence>
<evidence type="ECO:0000313" key="12">
    <source>
        <dbReference type="Proteomes" id="UP000034078"/>
    </source>
</evidence>
<comment type="function">
    <text evidence="2 10">Catalyzes the transfer of a dimethylallyl group onto the adenine at position 37 in tRNAs that read codons beginning with uridine, leading to the formation of N6-(dimethylallyl)adenosine (i(6)A).</text>
</comment>
<comment type="similarity">
    <text evidence="3 10">Belongs to the IPP transferase family.</text>
</comment>
<comment type="cofactor">
    <cofactor evidence="1 10">
        <name>Mg(2+)</name>
        <dbReference type="ChEBI" id="CHEBI:18420"/>
    </cofactor>
</comment>
<dbReference type="GO" id="GO:0005524">
    <property type="term" value="F:ATP binding"/>
    <property type="evidence" value="ECO:0007669"/>
    <property type="project" value="UniProtKB-UniRule"/>
</dbReference>
<dbReference type="HAMAP" id="MF_00185">
    <property type="entry name" value="IPP_trans"/>
    <property type="match status" value="1"/>
</dbReference>
<evidence type="ECO:0000313" key="11">
    <source>
        <dbReference type="EMBL" id="KKU01252.1"/>
    </source>
</evidence>
<feature type="site" description="Interaction with substrate tRNA" evidence="10">
    <location>
        <position position="154"/>
    </location>
</feature>
<comment type="caution">
    <text evidence="11">The sequence shown here is derived from an EMBL/GenBank/DDBJ whole genome shotgun (WGS) entry which is preliminary data.</text>
</comment>
<evidence type="ECO:0000256" key="1">
    <source>
        <dbReference type="ARBA" id="ARBA00001946"/>
    </source>
</evidence>
<dbReference type="EC" id="2.5.1.75" evidence="10"/>
<dbReference type="PANTHER" id="PTHR11088">
    <property type="entry name" value="TRNA DIMETHYLALLYLTRANSFERASE"/>
    <property type="match status" value="1"/>
</dbReference>
<evidence type="ECO:0000256" key="8">
    <source>
        <dbReference type="ARBA" id="ARBA00022842"/>
    </source>
</evidence>
<feature type="site" description="Interaction with substrate tRNA" evidence="10">
    <location>
        <position position="131"/>
    </location>
</feature>
<keyword evidence="5 10" id="KW-0819">tRNA processing</keyword>
<keyword evidence="8 10" id="KW-0460">Magnesium</keyword>
<dbReference type="AlphaFoldDB" id="A0A837II03"/>
<dbReference type="Gene3D" id="3.40.50.300">
    <property type="entry name" value="P-loop containing nucleotide triphosphate hydrolases"/>
    <property type="match status" value="2"/>
</dbReference>
<accession>A0A837II03</accession>
<dbReference type="Proteomes" id="UP000034078">
    <property type="component" value="Unassembled WGS sequence"/>
</dbReference>
<dbReference type="PANTHER" id="PTHR11088:SF60">
    <property type="entry name" value="TRNA DIMETHYLALLYLTRANSFERASE"/>
    <property type="match status" value="1"/>
</dbReference>
<keyword evidence="7 10" id="KW-0067">ATP-binding</keyword>
<dbReference type="InterPro" id="IPR039657">
    <property type="entry name" value="Dimethylallyltransferase"/>
</dbReference>
<evidence type="ECO:0000256" key="10">
    <source>
        <dbReference type="HAMAP-Rule" id="MF_00185"/>
    </source>
</evidence>
<comment type="catalytic activity">
    <reaction evidence="9 10">
        <text>adenosine(37) in tRNA + dimethylallyl diphosphate = N(6)-dimethylallyladenosine(37) in tRNA + diphosphate</text>
        <dbReference type="Rhea" id="RHEA:26482"/>
        <dbReference type="Rhea" id="RHEA-COMP:10162"/>
        <dbReference type="Rhea" id="RHEA-COMP:10375"/>
        <dbReference type="ChEBI" id="CHEBI:33019"/>
        <dbReference type="ChEBI" id="CHEBI:57623"/>
        <dbReference type="ChEBI" id="CHEBI:74411"/>
        <dbReference type="ChEBI" id="CHEBI:74415"/>
        <dbReference type="EC" id="2.5.1.75"/>
    </reaction>
</comment>
<protein>
    <recommendedName>
        <fullName evidence="10">tRNA dimethylallyltransferase</fullName>
        <ecNumber evidence="10">2.5.1.75</ecNumber>
    </recommendedName>
    <alternativeName>
        <fullName evidence="10">Dimethylallyl diphosphate:tRNA dimethylallyltransferase</fullName>
        <shortName evidence="10">DMAPP:tRNA dimethylallyltransferase</shortName>
        <shortName evidence="10">DMATase</shortName>
    </alternativeName>
    <alternativeName>
        <fullName evidence="10">Isopentenyl-diphosphate:tRNA isopentenyltransferase</fullName>
        <shortName evidence="10">IPP transferase</shortName>
        <shortName evidence="10">IPPT</shortName>
        <shortName evidence="10">IPTase</shortName>
    </alternativeName>
</protein>
<dbReference type="InterPro" id="IPR018022">
    <property type="entry name" value="IPT"/>
</dbReference>
<evidence type="ECO:0000256" key="7">
    <source>
        <dbReference type="ARBA" id="ARBA00022840"/>
    </source>
</evidence>
<gene>
    <name evidence="10" type="primary">miaA</name>
    <name evidence="11" type="ORF">UX01_C0001G0096</name>
</gene>
<dbReference type="InterPro" id="IPR027417">
    <property type="entry name" value="P-loop_NTPase"/>
</dbReference>
<organism evidence="11 12">
    <name type="scientific">Candidatus Collierbacteria bacterium GW2011_GWB2_45_17</name>
    <dbReference type="NCBI Taxonomy" id="1618388"/>
    <lineage>
        <taxon>Bacteria</taxon>
        <taxon>Candidatus Collieribacteriota</taxon>
    </lineage>
</organism>
<name>A0A837II03_9BACT</name>
<keyword evidence="6 10" id="KW-0547">Nucleotide-binding</keyword>
<feature type="binding site" evidence="10">
    <location>
        <begin position="14"/>
        <end position="19"/>
    </location>
    <ligand>
        <name>substrate</name>
    </ligand>
</feature>
<comment type="caution">
    <text evidence="10">Lacks conserved residue(s) required for the propagation of feature annotation.</text>
</comment>
<sequence length="336" mass="38127">MPKKPAILVICGATATGKTSLALKVATEIISLSSLRGAKRRGSPGYPLRVNLTPSTSVNILSADSRQIYRGLDIVTGKDLPRDLPPMIRFFGLDLVEPNQPFSLLDYVRYAKKVIQESLDKDIPLIIVGGTGLYLKAITSDLLNVQVPPNQSLRLELEKLTLVELQNQLQEVNFEKYKSLNNSDIHNPRRLIRAIEISSANPSLRGGIPTWQSHSTPTFLWVGLRQDKEAQSASIRQRVLKRLNAGAIDEVKQLIKKYPERDMALFTSLGVREIIEFLNKKISREELINLWTATENDYVRRQMVWFKKQPGIIWYDRNKINKDLAIKLAELFKQND</sequence>
<feature type="binding site" evidence="10">
    <location>
        <begin position="12"/>
        <end position="19"/>
    </location>
    <ligand>
        <name>ATP</name>
        <dbReference type="ChEBI" id="CHEBI:30616"/>
    </ligand>
</feature>
<dbReference type="EMBL" id="LCKO01000001">
    <property type="protein sequence ID" value="KKU01252.1"/>
    <property type="molecule type" value="Genomic_DNA"/>
</dbReference>
<feature type="region of interest" description="Interaction with substrate tRNA" evidence="10">
    <location>
        <begin position="64"/>
        <end position="67"/>
    </location>
</feature>
<evidence type="ECO:0000256" key="6">
    <source>
        <dbReference type="ARBA" id="ARBA00022741"/>
    </source>
</evidence>
<evidence type="ECO:0000256" key="2">
    <source>
        <dbReference type="ARBA" id="ARBA00003213"/>
    </source>
</evidence>
<reference evidence="11 12" key="1">
    <citation type="journal article" date="2015" name="Nature">
        <title>rRNA introns, odd ribosomes, and small enigmatic genomes across a large radiation of phyla.</title>
        <authorList>
            <person name="Brown C.T."/>
            <person name="Hug L.A."/>
            <person name="Thomas B.C."/>
            <person name="Sharon I."/>
            <person name="Castelle C.J."/>
            <person name="Singh A."/>
            <person name="Wilkins M.J."/>
            <person name="Williams K.H."/>
            <person name="Banfield J.F."/>
        </authorList>
    </citation>
    <scope>NUCLEOTIDE SEQUENCE [LARGE SCALE GENOMIC DNA]</scope>
</reference>
<dbReference type="GO" id="GO:0006400">
    <property type="term" value="P:tRNA modification"/>
    <property type="evidence" value="ECO:0007669"/>
    <property type="project" value="TreeGrafter"/>
</dbReference>
<dbReference type="SUPFAM" id="SSF52540">
    <property type="entry name" value="P-loop containing nucleoside triphosphate hydrolases"/>
    <property type="match status" value="1"/>
</dbReference>
<dbReference type="Pfam" id="PF01715">
    <property type="entry name" value="IPPT"/>
    <property type="match status" value="1"/>
</dbReference>
<dbReference type="GO" id="GO:0052381">
    <property type="term" value="F:tRNA dimethylallyltransferase activity"/>
    <property type="evidence" value="ECO:0007669"/>
    <property type="project" value="UniProtKB-UniRule"/>
</dbReference>
<comment type="subunit">
    <text evidence="10">Monomer.</text>
</comment>
<proteinExistence type="inferred from homology"/>
<evidence type="ECO:0000256" key="3">
    <source>
        <dbReference type="ARBA" id="ARBA00005842"/>
    </source>
</evidence>
<evidence type="ECO:0000256" key="9">
    <source>
        <dbReference type="ARBA" id="ARBA00049563"/>
    </source>
</evidence>